<keyword evidence="3" id="KW-1185">Reference proteome</keyword>
<accession>A0AA35XDV4</accession>
<dbReference type="EMBL" id="CASHTH010004251">
    <property type="protein sequence ID" value="CAI8055148.1"/>
    <property type="molecule type" value="Genomic_DNA"/>
</dbReference>
<evidence type="ECO:0000256" key="1">
    <source>
        <dbReference type="SAM" id="MobiDB-lite"/>
    </source>
</evidence>
<dbReference type="Proteomes" id="UP001174909">
    <property type="component" value="Unassembled WGS sequence"/>
</dbReference>
<gene>
    <name evidence="2" type="ORF">GBAR_LOCUS30108</name>
</gene>
<reference evidence="2" key="1">
    <citation type="submission" date="2023-03" db="EMBL/GenBank/DDBJ databases">
        <authorList>
            <person name="Steffen K."/>
            <person name="Cardenas P."/>
        </authorList>
    </citation>
    <scope>NUCLEOTIDE SEQUENCE</scope>
</reference>
<name>A0AA35XDV4_GEOBA</name>
<organism evidence="2 3">
    <name type="scientific">Geodia barretti</name>
    <name type="common">Barrett's horny sponge</name>
    <dbReference type="NCBI Taxonomy" id="519541"/>
    <lineage>
        <taxon>Eukaryota</taxon>
        <taxon>Metazoa</taxon>
        <taxon>Porifera</taxon>
        <taxon>Demospongiae</taxon>
        <taxon>Heteroscleromorpha</taxon>
        <taxon>Tetractinellida</taxon>
        <taxon>Astrophorina</taxon>
        <taxon>Geodiidae</taxon>
        <taxon>Geodia</taxon>
    </lineage>
</organism>
<sequence length="93" mass="10464">MTGETVQYSRPREKQPCCQTPQEPVQGEVVSNDGRSQGQGEQEGNNEEPTHLHPLDKGISVHLILLQLRTVQSCWRALGEAAGLERGLWTWWV</sequence>
<proteinExistence type="predicted"/>
<protein>
    <submittedName>
        <fullName evidence="2">Uncharacterized protein</fullName>
    </submittedName>
</protein>
<comment type="caution">
    <text evidence="2">The sequence shown here is derived from an EMBL/GenBank/DDBJ whole genome shotgun (WGS) entry which is preliminary data.</text>
</comment>
<dbReference type="AlphaFoldDB" id="A0AA35XDV4"/>
<evidence type="ECO:0000313" key="3">
    <source>
        <dbReference type="Proteomes" id="UP001174909"/>
    </source>
</evidence>
<feature type="region of interest" description="Disordered" evidence="1">
    <location>
        <begin position="1"/>
        <end position="54"/>
    </location>
</feature>
<evidence type="ECO:0000313" key="2">
    <source>
        <dbReference type="EMBL" id="CAI8055148.1"/>
    </source>
</evidence>